<proteinExistence type="predicted"/>
<dbReference type="EMBL" id="JAXCEI010000002">
    <property type="protein sequence ID" value="MFA1538097.1"/>
    <property type="molecule type" value="Genomic_DNA"/>
</dbReference>
<evidence type="ECO:0000313" key="2">
    <source>
        <dbReference type="EMBL" id="MFA1538097.1"/>
    </source>
</evidence>
<accession>A0ABV4Q4L5</accession>
<name>A0ABV4Q4L5_9ACTN</name>
<dbReference type="Proteomes" id="UP001569963">
    <property type="component" value="Unassembled WGS sequence"/>
</dbReference>
<dbReference type="InterPro" id="IPR012347">
    <property type="entry name" value="Ferritin-like"/>
</dbReference>
<dbReference type="InterPro" id="IPR052364">
    <property type="entry name" value="Rubrerythrin"/>
</dbReference>
<dbReference type="PANTHER" id="PTHR43865">
    <property type="entry name" value="RUBRERYTHRIN-RELATED"/>
    <property type="match status" value="1"/>
</dbReference>
<keyword evidence="3" id="KW-1185">Reference proteome</keyword>
<feature type="domain" description="Rubrerythrin diiron-binding" evidence="1">
    <location>
        <begin position="11"/>
        <end position="132"/>
    </location>
</feature>
<sequence>MESQQDIVAGLSAAFTHESLTVARYLSFAQTAEIEGRAEAAAAFQEIAESVACAVQGHFDLLRDLEDPLTGLPLGGTGINLRAAVTADLQAMIEMYPRLARIAHAAGLADVASWLETLTMLKRSHAARLRRLTEDPVGMASTGEAG</sequence>
<comment type="caution">
    <text evidence="2">The sequence shown here is derived from an EMBL/GenBank/DDBJ whole genome shotgun (WGS) entry which is preliminary data.</text>
</comment>
<evidence type="ECO:0000313" key="3">
    <source>
        <dbReference type="Proteomes" id="UP001569963"/>
    </source>
</evidence>
<reference evidence="2 3" key="1">
    <citation type="submission" date="2023-11" db="EMBL/GenBank/DDBJ databases">
        <title>Actinomadura monticuli sp. nov., isolated from volcanic ash.</title>
        <authorList>
            <person name="Lee S.D."/>
            <person name="Yang H."/>
            <person name="Kim I.S."/>
        </authorList>
    </citation>
    <scope>NUCLEOTIDE SEQUENCE [LARGE SCALE GENOMIC DNA]</scope>
    <source>
        <strain evidence="2 3">DLS-62</strain>
    </source>
</reference>
<dbReference type="RefSeq" id="WP_371947442.1">
    <property type="nucleotide sequence ID" value="NZ_JAXCEI010000002.1"/>
</dbReference>
<evidence type="ECO:0000259" key="1">
    <source>
        <dbReference type="Pfam" id="PF02915"/>
    </source>
</evidence>
<organism evidence="2 3">
    <name type="scientific">Actinomadura monticuli</name>
    <dbReference type="NCBI Taxonomy" id="3097367"/>
    <lineage>
        <taxon>Bacteria</taxon>
        <taxon>Bacillati</taxon>
        <taxon>Actinomycetota</taxon>
        <taxon>Actinomycetes</taxon>
        <taxon>Streptosporangiales</taxon>
        <taxon>Thermomonosporaceae</taxon>
        <taxon>Actinomadura</taxon>
    </lineage>
</organism>
<dbReference type="Pfam" id="PF02915">
    <property type="entry name" value="Rubrerythrin"/>
    <property type="match status" value="1"/>
</dbReference>
<dbReference type="Gene3D" id="1.20.1260.10">
    <property type="match status" value="1"/>
</dbReference>
<dbReference type="InterPro" id="IPR003251">
    <property type="entry name" value="Rr_diiron-bd_dom"/>
</dbReference>
<protein>
    <recommendedName>
        <fullName evidence="1">Rubrerythrin diiron-binding domain-containing protein</fullName>
    </recommendedName>
</protein>
<dbReference type="InterPro" id="IPR009078">
    <property type="entry name" value="Ferritin-like_SF"/>
</dbReference>
<dbReference type="SUPFAM" id="SSF47240">
    <property type="entry name" value="Ferritin-like"/>
    <property type="match status" value="1"/>
</dbReference>
<dbReference type="PANTHER" id="PTHR43865:SF1">
    <property type="entry name" value="RUBRERYTHRIN-RELATED"/>
    <property type="match status" value="1"/>
</dbReference>
<gene>
    <name evidence="2" type="ORF">SM611_04075</name>
</gene>